<protein>
    <submittedName>
        <fullName evidence="2">Uncharacterized protein</fullName>
    </submittedName>
</protein>
<feature type="transmembrane region" description="Helical" evidence="1">
    <location>
        <begin position="21"/>
        <end position="42"/>
    </location>
</feature>
<accession>A0ABR6Y3D5</accession>
<keyword evidence="1" id="KW-0812">Transmembrane</keyword>
<comment type="caution">
    <text evidence="2">The sequence shown here is derived from an EMBL/GenBank/DDBJ whole genome shotgun (WGS) entry which is preliminary data.</text>
</comment>
<keyword evidence="1" id="KW-0472">Membrane</keyword>
<dbReference type="EMBL" id="JACOME010000003">
    <property type="protein sequence ID" value="MBC3847215.1"/>
    <property type="molecule type" value="Genomic_DNA"/>
</dbReference>
<sequence length="256" mass="30196">MIKFFRKIRQNLLSEGRTGKYLKYAIGEIVLVMIGILLALQINNWNTARKNNQLQLTYLKGIQNNLKEDKAELNRHFKSDTLILDAYTYFMKANLKTVAVSEQELIPMIYKVFKTYWFEGQNVVFSNLTSSGDLNLIQSESIRIQIQKYYRLFVETEKQESWHNDQILALLKSLSKGINLYTFIEPTFEKRWQSYSGNPDISNFSFEEVNELTTLRLDTYSNIKSLIWASHVARLRLYQQGEILEKQIEDYLIDHH</sequence>
<reference evidence="2 3" key="1">
    <citation type="submission" date="2020-08" db="EMBL/GenBank/DDBJ databases">
        <title>Winogradskyella ouciana sp. nov., isolated from the hadal seawater of the Mariana Trench.</title>
        <authorList>
            <person name="He X."/>
        </authorList>
    </citation>
    <scope>NUCLEOTIDE SEQUENCE [LARGE SCALE GENOMIC DNA]</scope>
    <source>
        <strain evidence="2 3">KCTC 22026</strain>
    </source>
</reference>
<evidence type="ECO:0000256" key="1">
    <source>
        <dbReference type="SAM" id="Phobius"/>
    </source>
</evidence>
<evidence type="ECO:0000313" key="2">
    <source>
        <dbReference type="EMBL" id="MBC3847215.1"/>
    </source>
</evidence>
<evidence type="ECO:0000313" key="3">
    <source>
        <dbReference type="Proteomes" id="UP000607435"/>
    </source>
</evidence>
<proteinExistence type="predicted"/>
<dbReference type="InterPro" id="IPR045749">
    <property type="entry name" value="DUF6090"/>
</dbReference>
<keyword evidence="3" id="KW-1185">Reference proteome</keyword>
<keyword evidence="1" id="KW-1133">Transmembrane helix</keyword>
<organism evidence="2 3">
    <name type="scientific">Winogradskyella echinorum</name>
    <dbReference type="NCBI Taxonomy" id="538189"/>
    <lineage>
        <taxon>Bacteria</taxon>
        <taxon>Pseudomonadati</taxon>
        <taxon>Bacteroidota</taxon>
        <taxon>Flavobacteriia</taxon>
        <taxon>Flavobacteriales</taxon>
        <taxon>Flavobacteriaceae</taxon>
        <taxon>Winogradskyella</taxon>
    </lineage>
</organism>
<dbReference type="Pfam" id="PF19578">
    <property type="entry name" value="DUF6090"/>
    <property type="match status" value="1"/>
</dbReference>
<name>A0ABR6Y3D5_9FLAO</name>
<dbReference type="RefSeq" id="WP_186846481.1">
    <property type="nucleotide sequence ID" value="NZ_JACOME010000003.1"/>
</dbReference>
<dbReference type="Proteomes" id="UP000607435">
    <property type="component" value="Unassembled WGS sequence"/>
</dbReference>
<gene>
    <name evidence="2" type="ORF">H6H04_12535</name>
</gene>